<proteinExistence type="predicted"/>
<dbReference type="EMBL" id="GBXM01012717">
    <property type="protein sequence ID" value="JAH95860.1"/>
    <property type="molecule type" value="Transcribed_RNA"/>
</dbReference>
<protein>
    <submittedName>
        <fullName evidence="1">Uncharacterized protein</fullName>
    </submittedName>
</protein>
<organism evidence="1">
    <name type="scientific">Anguilla anguilla</name>
    <name type="common">European freshwater eel</name>
    <name type="synonym">Muraena anguilla</name>
    <dbReference type="NCBI Taxonomy" id="7936"/>
    <lineage>
        <taxon>Eukaryota</taxon>
        <taxon>Metazoa</taxon>
        <taxon>Chordata</taxon>
        <taxon>Craniata</taxon>
        <taxon>Vertebrata</taxon>
        <taxon>Euteleostomi</taxon>
        <taxon>Actinopterygii</taxon>
        <taxon>Neopterygii</taxon>
        <taxon>Teleostei</taxon>
        <taxon>Anguilliformes</taxon>
        <taxon>Anguillidae</taxon>
        <taxon>Anguilla</taxon>
    </lineage>
</organism>
<sequence>MLCAKNIQFRNNSVLMLARVSIEIRRIKVYRNLKMKCIYANHRMNCLASGMDWIGHCFMPYSMLLPLLPLANTV</sequence>
<dbReference type="AlphaFoldDB" id="A0A0E9X1V9"/>
<evidence type="ECO:0000313" key="1">
    <source>
        <dbReference type="EMBL" id="JAH95860.1"/>
    </source>
</evidence>
<accession>A0A0E9X1V9</accession>
<reference evidence="1" key="2">
    <citation type="journal article" date="2015" name="Fish Shellfish Immunol.">
        <title>Early steps in the European eel (Anguilla anguilla)-Vibrio vulnificus interaction in the gills: Role of the RtxA13 toxin.</title>
        <authorList>
            <person name="Callol A."/>
            <person name="Pajuelo D."/>
            <person name="Ebbesson L."/>
            <person name="Teles M."/>
            <person name="MacKenzie S."/>
            <person name="Amaro C."/>
        </authorList>
    </citation>
    <scope>NUCLEOTIDE SEQUENCE</scope>
</reference>
<reference evidence="1" key="1">
    <citation type="submission" date="2014-11" db="EMBL/GenBank/DDBJ databases">
        <authorList>
            <person name="Amaro Gonzalez C."/>
        </authorList>
    </citation>
    <scope>NUCLEOTIDE SEQUENCE</scope>
</reference>
<name>A0A0E9X1V9_ANGAN</name>